<dbReference type="Pfam" id="PF01408">
    <property type="entry name" value="GFO_IDH_MocA"/>
    <property type="match status" value="1"/>
</dbReference>
<dbReference type="SUPFAM" id="SSF51735">
    <property type="entry name" value="NAD(P)-binding Rossmann-fold domains"/>
    <property type="match status" value="1"/>
</dbReference>
<comment type="catalytic activity">
    <reaction evidence="5">
        <text>D-xylose + NADP(+) = D-xylono-1,5-lactone + NADPH + H(+)</text>
        <dbReference type="Rhea" id="RHEA:22000"/>
        <dbReference type="ChEBI" id="CHEBI:15378"/>
        <dbReference type="ChEBI" id="CHEBI:15867"/>
        <dbReference type="ChEBI" id="CHEBI:53455"/>
        <dbReference type="ChEBI" id="CHEBI:57783"/>
        <dbReference type="ChEBI" id="CHEBI:58349"/>
        <dbReference type="EC" id="1.1.1.179"/>
    </reaction>
</comment>
<evidence type="ECO:0000313" key="9">
    <source>
        <dbReference type="Proteomes" id="UP001287356"/>
    </source>
</evidence>
<dbReference type="InterPro" id="IPR055170">
    <property type="entry name" value="GFO_IDH_MocA-like_dom"/>
</dbReference>
<evidence type="ECO:0000256" key="2">
    <source>
        <dbReference type="ARBA" id="ARBA00023002"/>
    </source>
</evidence>
<feature type="domain" description="GFO/IDH/MocA-like oxidoreductase" evidence="7">
    <location>
        <begin position="182"/>
        <end position="259"/>
    </location>
</feature>
<dbReference type="EC" id="1.1.1.179" evidence="3"/>
<reference evidence="8" key="1">
    <citation type="journal article" date="2023" name="Mol. Phylogenet. Evol.">
        <title>Genome-scale phylogeny and comparative genomics of the fungal order Sordariales.</title>
        <authorList>
            <person name="Hensen N."/>
            <person name="Bonometti L."/>
            <person name="Westerberg I."/>
            <person name="Brannstrom I.O."/>
            <person name="Guillou S."/>
            <person name="Cros-Aarteil S."/>
            <person name="Calhoun S."/>
            <person name="Haridas S."/>
            <person name="Kuo A."/>
            <person name="Mondo S."/>
            <person name="Pangilinan J."/>
            <person name="Riley R."/>
            <person name="LaButti K."/>
            <person name="Andreopoulos B."/>
            <person name="Lipzen A."/>
            <person name="Chen C."/>
            <person name="Yan M."/>
            <person name="Daum C."/>
            <person name="Ng V."/>
            <person name="Clum A."/>
            <person name="Steindorff A."/>
            <person name="Ohm R.A."/>
            <person name="Martin F."/>
            <person name="Silar P."/>
            <person name="Natvig D.O."/>
            <person name="Lalanne C."/>
            <person name="Gautier V."/>
            <person name="Ament-Velasquez S.L."/>
            <person name="Kruys A."/>
            <person name="Hutchinson M.I."/>
            <person name="Powell A.J."/>
            <person name="Barry K."/>
            <person name="Miller A.N."/>
            <person name="Grigoriev I.V."/>
            <person name="Debuchy R."/>
            <person name="Gladieux P."/>
            <person name="Hiltunen Thoren M."/>
            <person name="Johannesson H."/>
        </authorList>
    </citation>
    <scope>NUCLEOTIDE SEQUENCE</scope>
    <source>
        <strain evidence="8">CBS 958.72</strain>
    </source>
</reference>
<keyword evidence="9" id="KW-1185">Reference proteome</keyword>
<protein>
    <recommendedName>
        <fullName evidence="3">D-xylose 1-dehydrogenase (NADP(+), D-xylono-1,5-lactone-forming)</fullName>
        <ecNumber evidence="3">1.1.1.179</ecNumber>
    </recommendedName>
    <alternativeName>
        <fullName evidence="4">D-xylose-NADP dehydrogenase</fullName>
    </alternativeName>
</protein>
<comment type="similarity">
    <text evidence="1">Belongs to the Gfo/Idh/MocA family.</text>
</comment>
<evidence type="ECO:0000256" key="3">
    <source>
        <dbReference type="ARBA" id="ARBA00038984"/>
    </source>
</evidence>
<name>A0AAE0KBQ6_9PEZI</name>
<accession>A0AAE0KBQ6</accession>
<sequence length="418" mass="46728">MFALLSRVYSAFAPPTVEKKKDGVIRFGILGAAKIAPMALILPAKSHPEVIVHAIAARDRTRAEEFAKKHGIPVVRDSYQEILDDPDIDAVFIPLPNSLHYEWAVRSVRAGKHVLLEKPSVNNAAEAAILFGLPQLAKEQANAPVALEAFHNRFHPAVHKFLTFVSPADVVHAYTDSMVSSWLTAKDNIEFNYAMGGGSMMMLGTYNFGILRMVFGADPVECVACDTHVFGDGVHDRCDTDFAAQFRFPNGGLGDARSTLRGPLLWKPSEARVTHREVVLPADDKAGDPLPEGQEKARTRVVTLHGFIHAVLWHRIDVKDTYVVRNKADGRPLRTWTETQSHKAYTYRDAGPEFADAAPAGEPWWMSYRWQLEEFVNRVKGRRTQFWVSGEDSTAQMRMIDMAYEKSGLGLRPTSEYR</sequence>
<dbReference type="SUPFAM" id="SSF55347">
    <property type="entry name" value="Glyceraldehyde-3-phosphate dehydrogenase-like, C-terminal domain"/>
    <property type="match status" value="1"/>
</dbReference>
<gene>
    <name evidence="8" type="ORF">B0T24DRAFT_622266</name>
</gene>
<evidence type="ECO:0000256" key="4">
    <source>
        <dbReference type="ARBA" id="ARBA00042988"/>
    </source>
</evidence>
<dbReference type="AlphaFoldDB" id="A0AAE0KBQ6"/>
<dbReference type="Pfam" id="PF22725">
    <property type="entry name" value="GFO_IDH_MocA_C3"/>
    <property type="match status" value="1"/>
</dbReference>
<dbReference type="Gene3D" id="3.30.360.10">
    <property type="entry name" value="Dihydrodipicolinate Reductase, domain 2"/>
    <property type="match status" value="1"/>
</dbReference>
<dbReference type="GO" id="GO:0000166">
    <property type="term" value="F:nucleotide binding"/>
    <property type="evidence" value="ECO:0007669"/>
    <property type="project" value="InterPro"/>
</dbReference>
<dbReference type="PANTHER" id="PTHR22604">
    <property type="entry name" value="OXIDOREDUCTASES"/>
    <property type="match status" value="1"/>
</dbReference>
<evidence type="ECO:0000259" key="7">
    <source>
        <dbReference type="Pfam" id="PF22725"/>
    </source>
</evidence>
<evidence type="ECO:0000256" key="5">
    <source>
        <dbReference type="ARBA" id="ARBA00049233"/>
    </source>
</evidence>
<dbReference type="InterPro" id="IPR036291">
    <property type="entry name" value="NAD(P)-bd_dom_sf"/>
</dbReference>
<evidence type="ECO:0000313" key="8">
    <source>
        <dbReference type="EMBL" id="KAK3373157.1"/>
    </source>
</evidence>
<evidence type="ECO:0000259" key="6">
    <source>
        <dbReference type="Pfam" id="PF01408"/>
    </source>
</evidence>
<dbReference type="InterPro" id="IPR000683">
    <property type="entry name" value="Gfo/Idh/MocA-like_OxRdtase_N"/>
</dbReference>
<dbReference type="EMBL" id="JAULSN010000004">
    <property type="protein sequence ID" value="KAK3373157.1"/>
    <property type="molecule type" value="Genomic_DNA"/>
</dbReference>
<dbReference type="PANTHER" id="PTHR22604:SF105">
    <property type="entry name" value="TRANS-1,2-DIHYDROBENZENE-1,2-DIOL DEHYDROGENASE"/>
    <property type="match status" value="1"/>
</dbReference>
<feature type="domain" description="Gfo/Idh/MocA-like oxidoreductase N-terminal" evidence="6">
    <location>
        <begin position="25"/>
        <end position="130"/>
    </location>
</feature>
<dbReference type="GO" id="GO:0047837">
    <property type="term" value="F:D-xylose 1-dehydrogenase (NADP+) activity"/>
    <property type="evidence" value="ECO:0007669"/>
    <property type="project" value="UniProtKB-EC"/>
</dbReference>
<comment type="caution">
    <text evidence="8">The sequence shown here is derived from an EMBL/GenBank/DDBJ whole genome shotgun (WGS) entry which is preliminary data.</text>
</comment>
<dbReference type="Gene3D" id="3.40.50.720">
    <property type="entry name" value="NAD(P)-binding Rossmann-like Domain"/>
    <property type="match status" value="1"/>
</dbReference>
<proteinExistence type="inferred from homology"/>
<organism evidence="8 9">
    <name type="scientific">Lasiosphaeria ovina</name>
    <dbReference type="NCBI Taxonomy" id="92902"/>
    <lineage>
        <taxon>Eukaryota</taxon>
        <taxon>Fungi</taxon>
        <taxon>Dikarya</taxon>
        <taxon>Ascomycota</taxon>
        <taxon>Pezizomycotina</taxon>
        <taxon>Sordariomycetes</taxon>
        <taxon>Sordariomycetidae</taxon>
        <taxon>Sordariales</taxon>
        <taxon>Lasiosphaeriaceae</taxon>
        <taxon>Lasiosphaeria</taxon>
    </lineage>
</organism>
<keyword evidence="2" id="KW-0560">Oxidoreductase</keyword>
<evidence type="ECO:0000256" key="1">
    <source>
        <dbReference type="ARBA" id="ARBA00010928"/>
    </source>
</evidence>
<dbReference type="InterPro" id="IPR050984">
    <property type="entry name" value="Gfo/Idh/MocA_domain"/>
</dbReference>
<reference evidence="8" key="2">
    <citation type="submission" date="2023-06" db="EMBL/GenBank/DDBJ databases">
        <authorList>
            <consortium name="Lawrence Berkeley National Laboratory"/>
            <person name="Haridas S."/>
            <person name="Hensen N."/>
            <person name="Bonometti L."/>
            <person name="Westerberg I."/>
            <person name="Brannstrom I.O."/>
            <person name="Guillou S."/>
            <person name="Cros-Aarteil S."/>
            <person name="Calhoun S."/>
            <person name="Kuo A."/>
            <person name="Mondo S."/>
            <person name="Pangilinan J."/>
            <person name="Riley R."/>
            <person name="Labutti K."/>
            <person name="Andreopoulos B."/>
            <person name="Lipzen A."/>
            <person name="Chen C."/>
            <person name="Yanf M."/>
            <person name="Daum C."/>
            <person name="Ng V."/>
            <person name="Clum A."/>
            <person name="Steindorff A."/>
            <person name="Ohm R."/>
            <person name="Martin F."/>
            <person name="Silar P."/>
            <person name="Natvig D."/>
            <person name="Lalanne C."/>
            <person name="Gautier V."/>
            <person name="Ament-Velasquez S.L."/>
            <person name="Kruys A."/>
            <person name="Hutchinson M.I."/>
            <person name="Powell A.J."/>
            <person name="Barry K."/>
            <person name="Miller A.N."/>
            <person name="Grigoriev I.V."/>
            <person name="Debuchy R."/>
            <person name="Gladieux P."/>
            <person name="Thoren M.H."/>
            <person name="Johannesson H."/>
        </authorList>
    </citation>
    <scope>NUCLEOTIDE SEQUENCE</scope>
    <source>
        <strain evidence="8">CBS 958.72</strain>
    </source>
</reference>
<dbReference type="Proteomes" id="UP001287356">
    <property type="component" value="Unassembled WGS sequence"/>
</dbReference>